<dbReference type="EMBL" id="JAGDFM010000664">
    <property type="protein sequence ID" value="KAG7376569.1"/>
    <property type="molecule type" value="Genomic_DNA"/>
</dbReference>
<proteinExistence type="predicted"/>
<organism evidence="2 3">
    <name type="scientific">Phytophthora pseudosyringae</name>
    <dbReference type="NCBI Taxonomy" id="221518"/>
    <lineage>
        <taxon>Eukaryota</taxon>
        <taxon>Sar</taxon>
        <taxon>Stramenopiles</taxon>
        <taxon>Oomycota</taxon>
        <taxon>Peronosporomycetes</taxon>
        <taxon>Peronosporales</taxon>
        <taxon>Peronosporaceae</taxon>
        <taxon>Phytophthora</taxon>
    </lineage>
</organism>
<evidence type="ECO:0000313" key="2">
    <source>
        <dbReference type="EMBL" id="KAG7376569.1"/>
    </source>
</evidence>
<gene>
    <name evidence="2" type="ORF">PHYPSEUDO_013133</name>
</gene>
<keyword evidence="3" id="KW-1185">Reference proteome</keyword>
<evidence type="ECO:0000256" key="1">
    <source>
        <dbReference type="SAM" id="MobiDB-lite"/>
    </source>
</evidence>
<comment type="caution">
    <text evidence="2">The sequence shown here is derived from an EMBL/GenBank/DDBJ whole genome shotgun (WGS) entry which is preliminary data.</text>
</comment>
<protein>
    <submittedName>
        <fullName evidence="2">Uncharacterized protein</fullName>
    </submittedName>
</protein>
<name>A0A8T1V913_9STRA</name>
<dbReference type="Proteomes" id="UP000694044">
    <property type="component" value="Unassembled WGS sequence"/>
</dbReference>
<sequence>MIACARFPRRTTRKRSSDRDDHPIGYVEDSTSPTIAGTKTIMLFTPLLVSHKNWIDGEFRVHGPAAKDVTNSFLARWNSDYKPCQSIGDDLLDLDQLARLARSNATSNQCSHNIRAFSCSVRQHVLDPRIRTV</sequence>
<dbReference type="AlphaFoldDB" id="A0A8T1V913"/>
<evidence type="ECO:0000313" key="3">
    <source>
        <dbReference type="Proteomes" id="UP000694044"/>
    </source>
</evidence>
<feature type="region of interest" description="Disordered" evidence="1">
    <location>
        <begin position="7"/>
        <end position="28"/>
    </location>
</feature>
<accession>A0A8T1V913</accession>
<reference evidence="2" key="1">
    <citation type="submission" date="2021-02" db="EMBL/GenBank/DDBJ databases">
        <authorList>
            <person name="Palmer J.M."/>
        </authorList>
    </citation>
    <scope>NUCLEOTIDE SEQUENCE</scope>
    <source>
        <strain evidence="2">SCRP734</strain>
    </source>
</reference>
<dbReference type="OrthoDB" id="14911at2759"/>